<evidence type="ECO:0000313" key="2">
    <source>
        <dbReference type="Proteomes" id="UP000562352"/>
    </source>
</evidence>
<dbReference type="Proteomes" id="UP000562352">
    <property type="component" value="Unassembled WGS sequence"/>
</dbReference>
<dbReference type="RefSeq" id="WP_260407973.1">
    <property type="nucleotide sequence ID" value="NZ_BAAAWZ010000001.1"/>
</dbReference>
<protein>
    <recommendedName>
        <fullName evidence="3">HNH endonuclease</fullName>
    </recommendedName>
</protein>
<organism evidence="1 2">
    <name type="scientific">Planomonospora venezuelensis</name>
    <dbReference type="NCBI Taxonomy" id="1999"/>
    <lineage>
        <taxon>Bacteria</taxon>
        <taxon>Bacillati</taxon>
        <taxon>Actinomycetota</taxon>
        <taxon>Actinomycetes</taxon>
        <taxon>Streptosporangiales</taxon>
        <taxon>Streptosporangiaceae</taxon>
        <taxon>Planomonospora</taxon>
    </lineage>
</organism>
<accession>A0A841D665</accession>
<dbReference type="EMBL" id="JACHJJ010000009">
    <property type="protein sequence ID" value="MBB5963957.1"/>
    <property type="molecule type" value="Genomic_DNA"/>
</dbReference>
<sequence length="75" mass="8384">MPDRHGFPRLRLPRTKQVHGFATGDLVRAVVPAGKKAGVYTGRVAVRTSGYFNITTRQGRAQGIAHRHVRLLHRD</sequence>
<keyword evidence="2" id="KW-1185">Reference proteome</keyword>
<comment type="caution">
    <text evidence="1">The sequence shown here is derived from an EMBL/GenBank/DDBJ whole genome shotgun (WGS) entry which is preliminary data.</text>
</comment>
<evidence type="ECO:0000313" key="1">
    <source>
        <dbReference type="EMBL" id="MBB5963957.1"/>
    </source>
</evidence>
<gene>
    <name evidence="1" type="ORF">FHS22_003239</name>
</gene>
<reference evidence="1 2" key="1">
    <citation type="submission" date="2020-08" db="EMBL/GenBank/DDBJ databases">
        <title>Genomic Encyclopedia of Type Strains, Phase III (KMG-III): the genomes of soil and plant-associated and newly described type strains.</title>
        <authorList>
            <person name="Whitman W."/>
        </authorList>
    </citation>
    <scope>NUCLEOTIDE SEQUENCE [LARGE SCALE GENOMIC DNA]</scope>
    <source>
        <strain evidence="1 2">CECT 3303</strain>
    </source>
</reference>
<name>A0A841D665_PLAVE</name>
<evidence type="ECO:0008006" key="3">
    <source>
        <dbReference type="Google" id="ProtNLM"/>
    </source>
</evidence>
<dbReference type="AlphaFoldDB" id="A0A841D665"/>
<proteinExistence type="predicted"/>